<dbReference type="RefSeq" id="WP_003016330.1">
    <property type="nucleotide sequence ID" value="NZ_CP009693.1"/>
</dbReference>
<dbReference type="EMBL" id="JAAGJP010000007">
    <property type="protein sequence ID" value="NDS67856.1"/>
    <property type="molecule type" value="Genomic_DNA"/>
</dbReference>
<evidence type="ECO:0000313" key="2">
    <source>
        <dbReference type="EMBL" id="NDS67856.1"/>
    </source>
</evidence>
<evidence type="ECO:0000313" key="1">
    <source>
        <dbReference type="EMBL" id="NDR89313.1"/>
    </source>
</evidence>
<reference evidence="2" key="1">
    <citation type="submission" date="2019-08" db="EMBL/GenBank/DDBJ databases">
        <authorList>
            <person name="Busch A."/>
        </authorList>
    </citation>
    <scope>NUCLEOTIDE SEQUENCE</scope>
    <source>
        <strain evidence="2">15T0085</strain>
        <strain evidence="1">17T1429</strain>
    </source>
</reference>
<evidence type="ECO:0008006" key="3">
    <source>
        <dbReference type="Google" id="ProtNLM"/>
    </source>
</evidence>
<reference evidence="2" key="2">
    <citation type="submission" date="2020-02" db="EMBL/GenBank/DDBJ databases">
        <title>Using affinity propagation clustering for identifying bacterial clades and subclades with whole-genome sequences of Francisella tularensis.</title>
        <authorList>
            <person name="Homeier-Bachmann T."/>
            <person name="Abdel-Glil M.Y."/>
            <person name="Hackbart A."/>
            <person name="Hotzel H."/>
            <person name="Tomaso H."/>
        </authorList>
    </citation>
    <scope>NUCLEOTIDE SEQUENCE</scope>
    <source>
        <strain evidence="2">15T0085</strain>
        <strain evidence="1">17T1429</strain>
    </source>
</reference>
<name>A0A0B3VCU7_FRATU</name>
<dbReference type="KEGG" id="ftv:CH67_1594"/>
<gene>
    <name evidence="2" type="ORF">FWI86_01730</name>
    <name evidence="1" type="ORF">FWJ04_06735</name>
</gene>
<sequence>MSKSKETDSQGLCQWYFKTFFEIPVKPNKFPQEFAIITAYNPLNQKLTNQENIFRNILLKHHLIRKYNGYIKSMVLIKLLYTKKMVLCSMLNH</sequence>
<dbReference type="AlphaFoldDB" id="A0A0B3VCU7"/>
<proteinExistence type="predicted"/>
<dbReference type="EMBL" id="JAAGKH010000051">
    <property type="protein sequence ID" value="NDR89313.1"/>
    <property type="molecule type" value="Genomic_DNA"/>
</dbReference>
<protein>
    <recommendedName>
        <fullName evidence="3">DUF3293 domain-containing protein</fullName>
    </recommendedName>
</protein>
<accession>A0A0B3VCU7</accession>
<dbReference type="KEGG" id="ftc:DA46_1553"/>
<comment type="caution">
    <text evidence="2">The sequence shown here is derived from an EMBL/GenBank/DDBJ whole genome shotgun (WGS) entry which is preliminary data.</text>
</comment>
<dbReference type="KEGG" id="ftz:CH68_1325"/>
<dbReference type="HOGENOM" id="CLU_2395436_0_0_6"/>
<organism evidence="2">
    <name type="scientific">Francisella tularensis subsp. holarctica</name>
    <dbReference type="NCBI Taxonomy" id="119857"/>
    <lineage>
        <taxon>Bacteria</taxon>
        <taxon>Pseudomonadati</taxon>
        <taxon>Pseudomonadota</taxon>
        <taxon>Gammaproteobacteria</taxon>
        <taxon>Thiotrichales</taxon>
        <taxon>Francisellaceae</taxon>
        <taxon>Francisella</taxon>
    </lineage>
</organism>